<protein>
    <submittedName>
        <fullName evidence="6">Trk system potassium uptake protein TrkA</fullName>
    </submittedName>
</protein>
<accession>A0A542ZQI0</accession>
<name>A0A542ZQI0_9ACTN</name>
<proteinExistence type="predicted"/>
<dbReference type="PROSITE" id="PS51202">
    <property type="entry name" value="RCK_C"/>
    <property type="match status" value="1"/>
</dbReference>
<dbReference type="Gene3D" id="3.30.70.1450">
    <property type="entry name" value="Regulator of K+ conductance, C-terminal domain"/>
    <property type="match status" value="1"/>
</dbReference>
<dbReference type="Proteomes" id="UP000316196">
    <property type="component" value="Unassembled WGS sequence"/>
</dbReference>
<evidence type="ECO:0000256" key="3">
    <source>
        <dbReference type="SAM" id="MobiDB-lite"/>
    </source>
</evidence>
<comment type="caution">
    <text evidence="6">The sequence shown here is derived from an EMBL/GenBank/DDBJ whole genome shotgun (WGS) entry which is preliminary data.</text>
</comment>
<dbReference type="AlphaFoldDB" id="A0A542ZQI0"/>
<dbReference type="Pfam" id="PF02254">
    <property type="entry name" value="TrkA_N"/>
    <property type="match status" value="1"/>
</dbReference>
<dbReference type="PANTHER" id="PTHR43833:SF5">
    <property type="entry name" value="TRK SYSTEM POTASSIUM UPTAKE PROTEIN TRKA"/>
    <property type="match status" value="1"/>
</dbReference>
<feature type="compositionally biased region" description="Polar residues" evidence="3">
    <location>
        <begin position="237"/>
        <end position="247"/>
    </location>
</feature>
<sequence>MRIAIVGAGNVGRSIARELLEHGHDVTLLERDPRAMKTETVPGARWVLADACEIGSLEEVELDTFDVSVAATGDDKANLVHTFLAKTEFGVPRTVGRVNHSGNEWMFDDVWGVDLAVSMPRLMTALVEEAVTVGDAVRLFSFRDGNTHLMELTLPASSSIVGTSLGDMDFGPGIILVAIIRAGCPLAPDPAVVFEDGDELLLLTETEQEARLTALIASHDAPVAHRDGDGSDVQGPDDTSGQTQASS</sequence>
<dbReference type="InterPro" id="IPR036721">
    <property type="entry name" value="RCK_C_sf"/>
</dbReference>
<feature type="region of interest" description="Disordered" evidence="3">
    <location>
        <begin position="221"/>
        <end position="247"/>
    </location>
</feature>
<feature type="domain" description="RCK C-terminal" evidence="5">
    <location>
        <begin position="137"/>
        <end position="218"/>
    </location>
</feature>
<organism evidence="6 7">
    <name type="scientific">Propioniferax innocua</name>
    <dbReference type="NCBI Taxonomy" id="1753"/>
    <lineage>
        <taxon>Bacteria</taxon>
        <taxon>Bacillati</taxon>
        <taxon>Actinomycetota</taxon>
        <taxon>Actinomycetes</taxon>
        <taxon>Propionibacteriales</taxon>
        <taxon>Propionibacteriaceae</taxon>
        <taxon>Propioniferax</taxon>
    </lineage>
</organism>
<dbReference type="GO" id="GO:0006813">
    <property type="term" value="P:potassium ion transport"/>
    <property type="evidence" value="ECO:0007669"/>
    <property type="project" value="InterPro"/>
</dbReference>
<dbReference type="GO" id="GO:0008324">
    <property type="term" value="F:monoatomic cation transmembrane transporter activity"/>
    <property type="evidence" value="ECO:0007669"/>
    <property type="project" value="InterPro"/>
</dbReference>
<keyword evidence="7" id="KW-1185">Reference proteome</keyword>
<dbReference type="SUPFAM" id="SSF116726">
    <property type="entry name" value="TrkA C-terminal domain-like"/>
    <property type="match status" value="1"/>
</dbReference>
<dbReference type="PROSITE" id="PS51201">
    <property type="entry name" value="RCK_N"/>
    <property type="match status" value="1"/>
</dbReference>
<evidence type="ECO:0000313" key="6">
    <source>
        <dbReference type="EMBL" id="TQL62613.1"/>
    </source>
</evidence>
<reference evidence="6 7" key="1">
    <citation type="submission" date="2019-06" db="EMBL/GenBank/DDBJ databases">
        <title>Sequencing the genomes of 1000 actinobacteria strains.</title>
        <authorList>
            <person name="Klenk H.-P."/>
        </authorList>
    </citation>
    <scope>NUCLEOTIDE SEQUENCE [LARGE SCALE GENOMIC DNA]</scope>
    <source>
        <strain evidence="6 7">DSM 8251</strain>
    </source>
</reference>
<dbReference type="InterPro" id="IPR006037">
    <property type="entry name" value="RCK_C"/>
</dbReference>
<evidence type="ECO:0000256" key="1">
    <source>
        <dbReference type="ARBA" id="ARBA00022448"/>
    </source>
</evidence>
<dbReference type="OrthoDB" id="9775180at2"/>
<dbReference type="Gene3D" id="3.40.50.720">
    <property type="entry name" value="NAD(P)-binding Rossmann-like Domain"/>
    <property type="match status" value="1"/>
</dbReference>
<evidence type="ECO:0000313" key="7">
    <source>
        <dbReference type="Proteomes" id="UP000316196"/>
    </source>
</evidence>
<evidence type="ECO:0000259" key="4">
    <source>
        <dbReference type="PROSITE" id="PS51201"/>
    </source>
</evidence>
<keyword evidence="2" id="KW-0406">Ion transport</keyword>
<dbReference type="PANTHER" id="PTHR43833">
    <property type="entry name" value="POTASSIUM CHANNEL PROTEIN 2-RELATED-RELATED"/>
    <property type="match status" value="1"/>
</dbReference>
<evidence type="ECO:0000256" key="2">
    <source>
        <dbReference type="ARBA" id="ARBA00023065"/>
    </source>
</evidence>
<gene>
    <name evidence="6" type="ORF">FB460_0397</name>
</gene>
<keyword evidence="1" id="KW-0813">Transport</keyword>
<dbReference type="RefSeq" id="WP_142092431.1">
    <property type="nucleotide sequence ID" value="NZ_BAAAMD010000001.1"/>
</dbReference>
<dbReference type="Pfam" id="PF02080">
    <property type="entry name" value="TrkA_C"/>
    <property type="match status" value="1"/>
</dbReference>
<dbReference type="InterPro" id="IPR003148">
    <property type="entry name" value="RCK_N"/>
</dbReference>
<dbReference type="EMBL" id="VFOR01000001">
    <property type="protein sequence ID" value="TQL62613.1"/>
    <property type="molecule type" value="Genomic_DNA"/>
</dbReference>
<dbReference type="SUPFAM" id="SSF51735">
    <property type="entry name" value="NAD(P)-binding Rossmann-fold domains"/>
    <property type="match status" value="1"/>
</dbReference>
<dbReference type="InterPro" id="IPR036291">
    <property type="entry name" value="NAD(P)-bd_dom_sf"/>
</dbReference>
<evidence type="ECO:0000259" key="5">
    <source>
        <dbReference type="PROSITE" id="PS51202"/>
    </source>
</evidence>
<dbReference type="InterPro" id="IPR050721">
    <property type="entry name" value="Trk_Ktr_HKT_K-transport"/>
</dbReference>
<feature type="domain" description="RCK N-terminal" evidence="4">
    <location>
        <begin position="1"/>
        <end position="117"/>
    </location>
</feature>